<dbReference type="EMBL" id="DRLF01000332">
    <property type="protein sequence ID" value="HEC07121.1"/>
    <property type="molecule type" value="Genomic_DNA"/>
</dbReference>
<proteinExistence type="inferred from homology"/>
<dbReference type="InterPro" id="IPR003425">
    <property type="entry name" value="CCB3/YggT"/>
</dbReference>
<keyword evidence="2" id="KW-1133">Transmembrane helix</keyword>
<accession>A0A831RU65</accession>
<reference evidence="3" key="1">
    <citation type="journal article" date="2020" name="mSystems">
        <title>Genome- and Community-Level Interaction Insights into Carbon Utilization and Element Cycling Functions of Hydrothermarchaeota in Hydrothermal Sediment.</title>
        <authorList>
            <person name="Zhou Z."/>
            <person name="Liu Y."/>
            <person name="Xu W."/>
            <person name="Pan J."/>
            <person name="Luo Z.H."/>
            <person name="Li M."/>
        </authorList>
    </citation>
    <scope>NUCLEOTIDE SEQUENCE [LARGE SCALE GENOMIC DNA]</scope>
    <source>
        <strain evidence="3">HyVt-458</strain>
    </source>
</reference>
<feature type="transmembrane region" description="Helical" evidence="2">
    <location>
        <begin position="70"/>
        <end position="92"/>
    </location>
</feature>
<comment type="similarity">
    <text evidence="1">Belongs to the YggT family.</text>
</comment>
<dbReference type="GO" id="GO:0016020">
    <property type="term" value="C:membrane"/>
    <property type="evidence" value="ECO:0007669"/>
    <property type="project" value="InterPro"/>
</dbReference>
<gene>
    <name evidence="3" type="ORF">ENJ12_09725</name>
</gene>
<feature type="transmembrane region" description="Helical" evidence="2">
    <location>
        <begin position="99"/>
        <end position="126"/>
    </location>
</feature>
<dbReference type="Pfam" id="PF02325">
    <property type="entry name" value="CCB3_YggT"/>
    <property type="match status" value="2"/>
</dbReference>
<keyword evidence="2" id="KW-0472">Membrane</keyword>
<evidence type="ECO:0000256" key="1">
    <source>
        <dbReference type="ARBA" id="ARBA00010894"/>
    </source>
</evidence>
<protein>
    <submittedName>
        <fullName evidence="3">YggT family protein</fullName>
    </submittedName>
</protein>
<evidence type="ECO:0000256" key="2">
    <source>
        <dbReference type="SAM" id="Phobius"/>
    </source>
</evidence>
<dbReference type="AlphaFoldDB" id="A0A831RU65"/>
<organism evidence="3">
    <name type="scientific">Thiolapillus brandeum</name>
    <dbReference type="NCBI Taxonomy" id="1076588"/>
    <lineage>
        <taxon>Bacteria</taxon>
        <taxon>Pseudomonadati</taxon>
        <taxon>Pseudomonadota</taxon>
        <taxon>Gammaproteobacteria</taxon>
        <taxon>Chromatiales</taxon>
        <taxon>Sedimenticolaceae</taxon>
        <taxon>Thiolapillus</taxon>
    </lineage>
</organism>
<dbReference type="Proteomes" id="UP000886339">
    <property type="component" value="Unassembled WGS sequence"/>
</dbReference>
<feature type="transmembrane region" description="Helical" evidence="2">
    <location>
        <begin position="12"/>
        <end position="32"/>
    </location>
</feature>
<feature type="transmembrane region" description="Helical" evidence="2">
    <location>
        <begin position="155"/>
        <end position="176"/>
    </location>
</feature>
<evidence type="ECO:0000313" key="3">
    <source>
        <dbReference type="EMBL" id="HEC07121.1"/>
    </source>
</evidence>
<name>A0A831RU65_9GAMM</name>
<dbReference type="PANTHER" id="PTHR33219:SF14">
    <property type="entry name" value="PROTEIN COFACTOR ASSEMBLY OF COMPLEX C SUBUNIT B CCB3, CHLOROPLASTIC-RELATED"/>
    <property type="match status" value="1"/>
</dbReference>
<sequence length="193" mass="20877">MMGTSYATNPLIFILQFVFEAYILVVLLRFFLQVTRADFYNPLSQFIVKVTSPVLVPLRRMIPSMGGMDVAALILAWALKAVELLLVVLISTGAFSPGYAILGAIPGLVGLTINIFLYAIIIQAILSWVNPGTYNPAASLLYSLTAPVLRPVQRFIPPIGGIDLSPMVAILGLIVLKMLILPPLNQLVAALIS</sequence>
<keyword evidence="2" id="KW-0812">Transmembrane</keyword>
<comment type="caution">
    <text evidence="3">The sequence shown here is derived from an EMBL/GenBank/DDBJ whole genome shotgun (WGS) entry which is preliminary data.</text>
</comment>
<dbReference type="PANTHER" id="PTHR33219">
    <property type="entry name" value="YLMG HOMOLOG PROTEIN 2, CHLOROPLASTIC"/>
    <property type="match status" value="1"/>
</dbReference>